<reference evidence="1 2" key="1">
    <citation type="submission" date="2016-05" db="EMBL/GenBank/DDBJ databases">
        <title>Genome Sequence of Pseudomonas citronellolis Strain SJTE-3, an Estrogens and Persistent Organic Pollutants degradation strain.</title>
        <authorList>
            <person name="Liang R."/>
        </authorList>
    </citation>
    <scope>NUCLEOTIDE SEQUENCE [LARGE SCALE GENOMIC DNA]</scope>
    <source>
        <strain evidence="1 2">SJTE-3</strain>
    </source>
</reference>
<name>A0A1A9KHE4_9PSED</name>
<dbReference type="RefSeq" id="WP_064584125.1">
    <property type="nucleotide sequence ID" value="NZ_CP015878.1"/>
</dbReference>
<evidence type="ECO:0000313" key="1">
    <source>
        <dbReference type="EMBL" id="ANI16914.1"/>
    </source>
</evidence>
<sequence>MKAWRALLLLSIFLLGGCLVTFKEPIPAKEAAPKQLLGQWSRIDEYGEEQFLEISRTGEGLYRAFSYYDDSGNTDSAEDLPFTVVHHGQRWYLSAELPRSQGGNYVLAGFEITDKDELVVYSLDVEQILQAMAKGTLQGQKVDSEQGAGALVASPLGDVLAYLDEPANAEVFSEALRFQRVTPGERP</sequence>
<evidence type="ECO:0000313" key="2">
    <source>
        <dbReference type="Proteomes" id="UP000077748"/>
    </source>
</evidence>
<accession>A0A1A9KHE4</accession>
<gene>
    <name evidence="1" type="ORF">A9C11_24360</name>
</gene>
<dbReference type="AlphaFoldDB" id="A0A1A9KHE4"/>
<protein>
    <recommendedName>
        <fullName evidence="3">Lipoprotein</fullName>
    </recommendedName>
</protein>
<evidence type="ECO:0008006" key="3">
    <source>
        <dbReference type="Google" id="ProtNLM"/>
    </source>
</evidence>
<dbReference type="PROSITE" id="PS51257">
    <property type="entry name" value="PROKAR_LIPOPROTEIN"/>
    <property type="match status" value="1"/>
</dbReference>
<dbReference type="EMBL" id="CP015878">
    <property type="protein sequence ID" value="ANI16914.1"/>
    <property type="molecule type" value="Genomic_DNA"/>
</dbReference>
<dbReference type="Proteomes" id="UP000077748">
    <property type="component" value="Chromosome"/>
</dbReference>
<proteinExistence type="predicted"/>
<organism evidence="1 2">
    <name type="scientific">Pseudomonas citronellolis</name>
    <dbReference type="NCBI Taxonomy" id="53408"/>
    <lineage>
        <taxon>Bacteria</taxon>
        <taxon>Pseudomonadati</taxon>
        <taxon>Pseudomonadota</taxon>
        <taxon>Gammaproteobacteria</taxon>
        <taxon>Pseudomonadales</taxon>
        <taxon>Pseudomonadaceae</taxon>
        <taxon>Pseudomonas</taxon>
    </lineage>
</organism>